<dbReference type="AlphaFoldDB" id="A0A7J6M5W3"/>
<reference evidence="1 2" key="1">
    <citation type="submission" date="2020-04" db="EMBL/GenBank/DDBJ databases">
        <title>Perkinsus chesapeaki whole genome sequence.</title>
        <authorList>
            <person name="Bogema D.R."/>
        </authorList>
    </citation>
    <scope>NUCLEOTIDE SEQUENCE [LARGE SCALE GENOMIC DNA]</scope>
    <source>
        <strain evidence="1">ATCC PRA-425</strain>
    </source>
</reference>
<sequence length="91" mass="9803">MRVQVPAGLKPGDKFNVEITPTVKAVPMGGADPYSSDPYGPRYPPRQVIITDMSPPDERDMEDAANAAACASCCTWLTAMLSCFTFGTLFN</sequence>
<dbReference type="EMBL" id="JAAPAO010000222">
    <property type="protein sequence ID" value="KAF4666968.1"/>
    <property type="molecule type" value="Genomic_DNA"/>
</dbReference>
<dbReference type="Proteomes" id="UP000591131">
    <property type="component" value="Unassembled WGS sequence"/>
</dbReference>
<keyword evidence="2" id="KW-1185">Reference proteome</keyword>
<organism evidence="1 2">
    <name type="scientific">Perkinsus chesapeaki</name>
    <name type="common">Clam parasite</name>
    <name type="synonym">Perkinsus andrewsi</name>
    <dbReference type="NCBI Taxonomy" id="330153"/>
    <lineage>
        <taxon>Eukaryota</taxon>
        <taxon>Sar</taxon>
        <taxon>Alveolata</taxon>
        <taxon>Perkinsozoa</taxon>
        <taxon>Perkinsea</taxon>
        <taxon>Perkinsida</taxon>
        <taxon>Perkinsidae</taxon>
        <taxon>Perkinsus</taxon>
    </lineage>
</organism>
<evidence type="ECO:0000313" key="1">
    <source>
        <dbReference type="EMBL" id="KAF4666968.1"/>
    </source>
</evidence>
<accession>A0A7J6M5W3</accession>
<proteinExistence type="predicted"/>
<name>A0A7J6M5W3_PERCH</name>
<comment type="caution">
    <text evidence="1">The sequence shown here is derived from an EMBL/GenBank/DDBJ whole genome shotgun (WGS) entry which is preliminary data.</text>
</comment>
<protein>
    <submittedName>
        <fullName evidence="1">Uncharacterized protein</fullName>
    </submittedName>
</protein>
<dbReference type="OrthoDB" id="438705at2759"/>
<evidence type="ECO:0000313" key="2">
    <source>
        <dbReference type="Proteomes" id="UP000591131"/>
    </source>
</evidence>
<gene>
    <name evidence="1" type="ORF">FOL47_003827</name>
</gene>